<reference evidence="8 9" key="1">
    <citation type="journal article" date="2018" name="Microbiome">
        <title>Fine metagenomic profile of the Mediterranean stratified and mixed water columns revealed by assembly and recruitment.</title>
        <authorList>
            <person name="Haro-Moreno J.M."/>
            <person name="Lopez-Perez M."/>
            <person name="De La Torre J.R."/>
            <person name="Picazo A."/>
            <person name="Camacho A."/>
            <person name="Rodriguez-Valera F."/>
        </authorList>
    </citation>
    <scope>NUCLEOTIDE SEQUENCE [LARGE SCALE GENOMIC DNA]</scope>
    <source>
        <strain evidence="8">MED-G57</strain>
    </source>
</reference>
<keyword evidence="3" id="KW-0201">Cytochrome c-type biogenesis</keyword>
<evidence type="ECO:0000313" key="9">
    <source>
        <dbReference type="Proteomes" id="UP000253570"/>
    </source>
</evidence>
<dbReference type="SMART" id="SM00382">
    <property type="entry name" value="AAA"/>
    <property type="match status" value="1"/>
</dbReference>
<dbReference type="GO" id="GO:0017004">
    <property type="term" value="P:cytochrome complex assembly"/>
    <property type="evidence" value="ECO:0007669"/>
    <property type="project" value="UniProtKB-KW"/>
</dbReference>
<evidence type="ECO:0000256" key="3">
    <source>
        <dbReference type="ARBA" id="ARBA00022748"/>
    </source>
</evidence>
<dbReference type="EC" id="3.6.3.41" evidence="8"/>
<name>A0A368DS58_9PROT</name>
<evidence type="ECO:0000256" key="2">
    <source>
        <dbReference type="ARBA" id="ARBA00022741"/>
    </source>
</evidence>
<evidence type="ECO:0000256" key="6">
    <source>
        <dbReference type="ARBA" id="ARBA00023136"/>
    </source>
</evidence>
<dbReference type="GO" id="GO:0016887">
    <property type="term" value="F:ATP hydrolysis activity"/>
    <property type="evidence" value="ECO:0007669"/>
    <property type="project" value="InterPro"/>
</dbReference>
<organism evidence="8 9">
    <name type="scientific">PS1 clade bacterium</name>
    <dbReference type="NCBI Taxonomy" id="2175152"/>
    <lineage>
        <taxon>Bacteria</taxon>
        <taxon>Pseudomonadati</taxon>
        <taxon>Pseudomonadota</taxon>
        <taxon>Alphaproteobacteria</taxon>
        <taxon>PS1 clade</taxon>
    </lineage>
</organism>
<dbReference type="Gene3D" id="3.40.50.300">
    <property type="entry name" value="P-loop containing nucleotide triphosphate hydrolases"/>
    <property type="match status" value="1"/>
</dbReference>
<dbReference type="Pfam" id="PF00005">
    <property type="entry name" value="ABC_tran"/>
    <property type="match status" value="1"/>
</dbReference>
<dbReference type="PANTHER" id="PTHR43499:SF1">
    <property type="entry name" value="ABC TRANSPORTER I FAMILY MEMBER 1"/>
    <property type="match status" value="1"/>
</dbReference>
<feature type="domain" description="ABC transporter" evidence="7">
    <location>
        <begin position="3"/>
        <end position="200"/>
    </location>
</feature>
<dbReference type="InterPro" id="IPR005895">
    <property type="entry name" value="ABC_transptr_haem_export_CcmA"/>
</dbReference>
<sequence>MKLYIQDLNFSYDNGLIFNNQTHTLSSNRITLLLGQNGSGKSTFLKIIAGLEKPNSGSIKLRDNNDKSLKFNGNISYLGHKLALKEELTVQENIKFWHNFYGKDLLAREFEELGLDKLSSMIVSNLSAGQKKKLALYRILMSNKDIWLLDEPFSNLDKKAYGYLRELLLMRLNNDRIIIITSHSKLDLVDKMIINLDVDL</sequence>
<dbReference type="GO" id="GO:0022857">
    <property type="term" value="F:transmembrane transporter activity"/>
    <property type="evidence" value="ECO:0007669"/>
    <property type="project" value="InterPro"/>
</dbReference>
<proteinExistence type="predicted"/>
<evidence type="ECO:0000256" key="4">
    <source>
        <dbReference type="ARBA" id="ARBA00022840"/>
    </source>
</evidence>
<gene>
    <name evidence="8" type="primary">ccmA</name>
    <name evidence="8" type="ORF">DBW71_00450</name>
</gene>
<evidence type="ECO:0000256" key="1">
    <source>
        <dbReference type="ARBA" id="ARBA00022448"/>
    </source>
</evidence>
<keyword evidence="1" id="KW-0813">Transport</keyword>
<keyword evidence="4 8" id="KW-0067">ATP-binding</keyword>
<evidence type="ECO:0000259" key="7">
    <source>
        <dbReference type="PROSITE" id="PS50893"/>
    </source>
</evidence>
<keyword evidence="8" id="KW-0378">Hydrolase</keyword>
<dbReference type="InterPro" id="IPR027417">
    <property type="entry name" value="P-loop_NTPase"/>
</dbReference>
<comment type="caution">
    <text evidence="8">The sequence shown here is derived from an EMBL/GenBank/DDBJ whole genome shotgun (WGS) entry which is preliminary data.</text>
</comment>
<dbReference type="InterPro" id="IPR003593">
    <property type="entry name" value="AAA+_ATPase"/>
</dbReference>
<evidence type="ECO:0000313" key="8">
    <source>
        <dbReference type="EMBL" id="RCL74649.1"/>
    </source>
</evidence>
<dbReference type="Proteomes" id="UP000253570">
    <property type="component" value="Unassembled WGS sequence"/>
</dbReference>
<dbReference type="EMBL" id="QOQD01000001">
    <property type="protein sequence ID" value="RCL74649.1"/>
    <property type="molecule type" value="Genomic_DNA"/>
</dbReference>
<dbReference type="GO" id="GO:0005524">
    <property type="term" value="F:ATP binding"/>
    <property type="evidence" value="ECO:0007669"/>
    <property type="project" value="UniProtKB-KW"/>
</dbReference>
<dbReference type="PANTHER" id="PTHR43499">
    <property type="entry name" value="ABC TRANSPORTER I FAMILY MEMBER 1"/>
    <property type="match status" value="1"/>
</dbReference>
<dbReference type="NCBIfam" id="TIGR01189">
    <property type="entry name" value="ccmA"/>
    <property type="match status" value="1"/>
</dbReference>
<protein>
    <submittedName>
        <fullName evidence="8">Heme ABC exporter ATP-binding protein CcmA</fullName>
        <ecNumber evidence="8">3.6.3.41</ecNumber>
    </submittedName>
</protein>
<keyword evidence="6" id="KW-0472">Membrane</keyword>
<accession>A0A368DS58</accession>
<dbReference type="PROSITE" id="PS50893">
    <property type="entry name" value="ABC_TRANSPORTER_2"/>
    <property type="match status" value="1"/>
</dbReference>
<dbReference type="InterPro" id="IPR003439">
    <property type="entry name" value="ABC_transporter-like_ATP-bd"/>
</dbReference>
<dbReference type="AlphaFoldDB" id="A0A368DS58"/>
<keyword evidence="2" id="KW-0547">Nucleotide-binding</keyword>
<dbReference type="SUPFAM" id="SSF52540">
    <property type="entry name" value="P-loop containing nucleoside triphosphate hydrolases"/>
    <property type="match status" value="1"/>
</dbReference>
<keyword evidence="5" id="KW-1278">Translocase</keyword>
<evidence type="ECO:0000256" key="5">
    <source>
        <dbReference type="ARBA" id="ARBA00022967"/>
    </source>
</evidence>